<dbReference type="STRING" id="860235.AOZ06_37705"/>
<feature type="DNA-binding region" description="H-T-H motif" evidence="2">
    <location>
        <begin position="27"/>
        <end position="46"/>
    </location>
</feature>
<dbReference type="PANTHER" id="PTHR30328">
    <property type="entry name" value="TRANSCRIPTIONAL REPRESSOR"/>
    <property type="match status" value="1"/>
</dbReference>
<dbReference type="EMBL" id="CP012752">
    <property type="protein sequence ID" value="ALG11849.1"/>
    <property type="molecule type" value="Genomic_DNA"/>
</dbReference>
<evidence type="ECO:0000256" key="2">
    <source>
        <dbReference type="PROSITE-ProRule" id="PRU00335"/>
    </source>
</evidence>
<proteinExistence type="predicted"/>
<protein>
    <submittedName>
        <fullName evidence="4">TetR family transcriptional regulator</fullName>
    </submittedName>
</protein>
<dbReference type="SUPFAM" id="SSF46689">
    <property type="entry name" value="Homeodomain-like"/>
    <property type="match status" value="1"/>
</dbReference>
<evidence type="ECO:0000259" key="3">
    <source>
        <dbReference type="PROSITE" id="PS50977"/>
    </source>
</evidence>
<dbReference type="SUPFAM" id="SSF48498">
    <property type="entry name" value="Tetracyclin repressor-like, C-terminal domain"/>
    <property type="match status" value="1"/>
</dbReference>
<gene>
    <name evidence="4" type="ORF">AOZ06_37705</name>
</gene>
<dbReference type="PROSITE" id="PS50977">
    <property type="entry name" value="HTH_TETR_2"/>
    <property type="match status" value="1"/>
</dbReference>
<keyword evidence="5" id="KW-1185">Reference proteome</keyword>
<evidence type="ECO:0000313" key="5">
    <source>
        <dbReference type="Proteomes" id="UP000063699"/>
    </source>
</evidence>
<dbReference type="InterPro" id="IPR036271">
    <property type="entry name" value="Tet_transcr_reg_TetR-rel_C_sf"/>
</dbReference>
<evidence type="ECO:0000313" key="4">
    <source>
        <dbReference type="EMBL" id="ALG11849.1"/>
    </source>
</evidence>
<dbReference type="Gene3D" id="1.10.357.10">
    <property type="entry name" value="Tetracycline Repressor, domain 2"/>
    <property type="match status" value="1"/>
</dbReference>
<dbReference type="Pfam" id="PF17926">
    <property type="entry name" value="TetR_C_21"/>
    <property type="match status" value="1"/>
</dbReference>
<feature type="domain" description="HTH tetR-type" evidence="3">
    <location>
        <begin position="4"/>
        <end position="64"/>
    </location>
</feature>
<dbReference type="PANTHER" id="PTHR30328:SF54">
    <property type="entry name" value="HTH-TYPE TRANSCRIPTIONAL REPRESSOR SCO4008"/>
    <property type="match status" value="1"/>
</dbReference>
<dbReference type="AlphaFoldDB" id="A0A0N9IB47"/>
<dbReference type="RefSeq" id="WP_054293745.1">
    <property type="nucleotide sequence ID" value="NZ_CP012752.1"/>
</dbReference>
<dbReference type="KEGG" id="kphy:AOZ06_37705"/>
<dbReference type="InterPro" id="IPR001647">
    <property type="entry name" value="HTH_TetR"/>
</dbReference>
<dbReference type="InterPro" id="IPR050109">
    <property type="entry name" value="HTH-type_TetR-like_transc_reg"/>
</dbReference>
<dbReference type="InterPro" id="IPR041467">
    <property type="entry name" value="Sco4008_C"/>
</dbReference>
<name>A0A0N9IB47_9PSEU</name>
<dbReference type="InterPro" id="IPR009057">
    <property type="entry name" value="Homeodomain-like_sf"/>
</dbReference>
<accession>A0A0N9IB47</accession>
<keyword evidence="1 2" id="KW-0238">DNA-binding</keyword>
<sequence>MTALSTREKLLAAARAEFAAHGIAGARVERIAKQAGVNKERLYGNFGSKEKLFEAVVSQALAEHTDAVGQPTGDLLEYVGKLFDFHRDNPQVLRLMLWEALHYGDGELPDEQTRAGHYADKVETLATTLGTEPGTRAAVTMLFLIGLAAWPSAVPQLTRTVLPGSADLTQVRAQVVDLARRMLRPE</sequence>
<dbReference type="OrthoDB" id="4726108at2"/>
<reference evidence="4 5" key="1">
    <citation type="submission" date="2015-07" db="EMBL/GenBank/DDBJ databases">
        <title>Genome sequencing of Kibdelosporangium phytohabitans.</title>
        <authorList>
            <person name="Qin S."/>
            <person name="Xing K."/>
        </authorList>
    </citation>
    <scope>NUCLEOTIDE SEQUENCE [LARGE SCALE GENOMIC DNA]</scope>
    <source>
        <strain evidence="4 5">KLBMP1111</strain>
    </source>
</reference>
<dbReference type="Pfam" id="PF00440">
    <property type="entry name" value="TetR_N"/>
    <property type="match status" value="1"/>
</dbReference>
<dbReference type="Proteomes" id="UP000063699">
    <property type="component" value="Chromosome"/>
</dbReference>
<dbReference type="PRINTS" id="PR00455">
    <property type="entry name" value="HTHTETR"/>
</dbReference>
<dbReference type="GO" id="GO:0003677">
    <property type="term" value="F:DNA binding"/>
    <property type="evidence" value="ECO:0007669"/>
    <property type="project" value="UniProtKB-UniRule"/>
</dbReference>
<dbReference type="GO" id="GO:0006355">
    <property type="term" value="P:regulation of DNA-templated transcription"/>
    <property type="evidence" value="ECO:0007669"/>
    <property type="project" value="UniProtKB-ARBA"/>
</dbReference>
<organism evidence="4 5">
    <name type="scientific">Kibdelosporangium phytohabitans</name>
    <dbReference type="NCBI Taxonomy" id="860235"/>
    <lineage>
        <taxon>Bacteria</taxon>
        <taxon>Bacillati</taxon>
        <taxon>Actinomycetota</taxon>
        <taxon>Actinomycetes</taxon>
        <taxon>Pseudonocardiales</taxon>
        <taxon>Pseudonocardiaceae</taxon>
        <taxon>Kibdelosporangium</taxon>
    </lineage>
</organism>
<evidence type="ECO:0000256" key="1">
    <source>
        <dbReference type="ARBA" id="ARBA00023125"/>
    </source>
</evidence>